<name>A0A380B5T3_9GAMM</name>
<evidence type="ECO:0000313" key="2">
    <source>
        <dbReference type="Proteomes" id="UP000255529"/>
    </source>
</evidence>
<dbReference type="AlphaFoldDB" id="A0A380B5T3"/>
<gene>
    <name evidence="1" type="ORF">NCTC11544_05595</name>
</gene>
<dbReference type="Proteomes" id="UP000255529">
    <property type="component" value="Unassembled WGS sequence"/>
</dbReference>
<accession>A0A380B5T3</accession>
<sequence length="157" mass="18646">MIDRQRANKYDNDYHSIHIGREQMNISMNAWLLGKIDDYKFSVRDATVDFYMAEASLRRPECNINHLKRYNNVSLNMANLCLENGDDESYLHALSKLHNRLIVEINNPQRCQLFRVQSYHFARHTLTLICQKYAMEGTWEKANAFQKDFVKRVPFQL</sequence>
<evidence type="ECO:0000313" key="1">
    <source>
        <dbReference type="EMBL" id="SUI92542.1"/>
    </source>
</evidence>
<proteinExistence type="predicted"/>
<protein>
    <submittedName>
        <fullName evidence="1">Uncharacterized protein</fullName>
    </submittedName>
</protein>
<organism evidence="1 2">
    <name type="scientific">Serratia quinivorans</name>
    <dbReference type="NCBI Taxonomy" id="137545"/>
    <lineage>
        <taxon>Bacteria</taxon>
        <taxon>Pseudomonadati</taxon>
        <taxon>Pseudomonadota</taxon>
        <taxon>Gammaproteobacteria</taxon>
        <taxon>Enterobacterales</taxon>
        <taxon>Yersiniaceae</taxon>
        <taxon>Serratia</taxon>
    </lineage>
</organism>
<dbReference type="EMBL" id="UGYN01000002">
    <property type="protein sequence ID" value="SUI92542.1"/>
    <property type="molecule type" value="Genomic_DNA"/>
</dbReference>
<reference evidence="1 2" key="1">
    <citation type="submission" date="2018-06" db="EMBL/GenBank/DDBJ databases">
        <authorList>
            <consortium name="Pathogen Informatics"/>
            <person name="Doyle S."/>
        </authorList>
    </citation>
    <scope>NUCLEOTIDE SEQUENCE [LARGE SCALE GENOMIC DNA]</scope>
    <source>
        <strain evidence="1 2">NCTC11544</strain>
    </source>
</reference>